<keyword evidence="2" id="KW-0255">Endonuclease</keyword>
<dbReference type="Gene3D" id="1.10.30.50">
    <property type="match status" value="1"/>
</dbReference>
<sequence length="196" mass="22027">MRSRRPPLHHDERSGGCCRWCGEAILHESGPKAGQPNRRRAWHPACVEAYQLAAWRKRQFKFVKKRDGACCAACGEAPKKWLASRRRSIDRETRARYVRVRRACALELDHTIPLWSVAHLPPDARRAYYGPENLKLLCPACHRAKTTREAAQRAALRRAPSPPLIPAKAGVQTDYADFLAAFTRAAAQLGSRLSPG</sequence>
<evidence type="ECO:0000313" key="3">
    <source>
        <dbReference type="Proteomes" id="UP001597237"/>
    </source>
</evidence>
<reference evidence="3" key="1">
    <citation type="journal article" date="2019" name="Int. J. Syst. Evol. Microbiol.">
        <title>The Global Catalogue of Microorganisms (GCM) 10K type strain sequencing project: providing services to taxonomists for standard genome sequencing and annotation.</title>
        <authorList>
            <consortium name="The Broad Institute Genomics Platform"/>
            <consortium name="The Broad Institute Genome Sequencing Center for Infectious Disease"/>
            <person name="Wu L."/>
            <person name="Ma J."/>
        </authorList>
    </citation>
    <scope>NUCLEOTIDE SEQUENCE [LARGE SCALE GENOMIC DNA]</scope>
    <source>
        <strain evidence="3">DFY28</strain>
    </source>
</reference>
<dbReference type="GO" id="GO:0004519">
    <property type="term" value="F:endonuclease activity"/>
    <property type="evidence" value="ECO:0007669"/>
    <property type="project" value="UniProtKB-KW"/>
</dbReference>
<feature type="domain" description="HNH" evidence="1">
    <location>
        <begin position="111"/>
        <end position="148"/>
    </location>
</feature>
<comment type="caution">
    <text evidence="2">The sequence shown here is derived from an EMBL/GenBank/DDBJ whole genome shotgun (WGS) entry which is preliminary data.</text>
</comment>
<evidence type="ECO:0000259" key="1">
    <source>
        <dbReference type="Pfam" id="PF01844"/>
    </source>
</evidence>
<gene>
    <name evidence="2" type="ORF">ACFSC0_06730</name>
</gene>
<keyword evidence="2" id="KW-0378">Hydrolase</keyword>
<dbReference type="Proteomes" id="UP001597237">
    <property type="component" value="Unassembled WGS sequence"/>
</dbReference>
<keyword evidence="3" id="KW-1185">Reference proteome</keyword>
<name>A0ABW4N003_9CAUL</name>
<keyword evidence="2" id="KW-0540">Nuclease</keyword>
<dbReference type="EMBL" id="JBHUEY010000001">
    <property type="protein sequence ID" value="MFD1783083.1"/>
    <property type="molecule type" value="Genomic_DNA"/>
</dbReference>
<evidence type="ECO:0000313" key="2">
    <source>
        <dbReference type="EMBL" id="MFD1783083.1"/>
    </source>
</evidence>
<accession>A0ABW4N003</accession>
<dbReference type="Pfam" id="PF01844">
    <property type="entry name" value="HNH"/>
    <property type="match status" value="1"/>
</dbReference>
<protein>
    <submittedName>
        <fullName evidence="2">HNH endonuclease</fullName>
    </submittedName>
</protein>
<proteinExistence type="predicted"/>
<dbReference type="RefSeq" id="WP_377284231.1">
    <property type="nucleotide sequence ID" value="NZ_JBHRSI010000015.1"/>
</dbReference>
<organism evidence="2 3">
    <name type="scientific">Phenylobacterium terrae</name>
    <dbReference type="NCBI Taxonomy" id="2665495"/>
    <lineage>
        <taxon>Bacteria</taxon>
        <taxon>Pseudomonadati</taxon>
        <taxon>Pseudomonadota</taxon>
        <taxon>Alphaproteobacteria</taxon>
        <taxon>Caulobacterales</taxon>
        <taxon>Caulobacteraceae</taxon>
        <taxon>Phenylobacterium</taxon>
    </lineage>
</organism>
<dbReference type="InterPro" id="IPR002711">
    <property type="entry name" value="HNH"/>
</dbReference>